<dbReference type="InterPro" id="IPR006913">
    <property type="entry name" value="CENP-V/GFA"/>
</dbReference>
<dbReference type="InterPro" id="IPR011057">
    <property type="entry name" value="Mss4-like_sf"/>
</dbReference>
<evidence type="ECO:0000256" key="2">
    <source>
        <dbReference type="ARBA" id="ARBA00022723"/>
    </source>
</evidence>
<accession>A0ABU3S9S2</accession>
<dbReference type="Pfam" id="PF04828">
    <property type="entry name" value="GFA"/>
    <property type="match status" value="1"/>
</dbReference>
<dbReference type="Gene3D" id="2.170.150.70">
    <property type="match status" value="1"/>
</dbReference>
<dbReference type="RefSeq" id="WP_316019305.1">
    <property type="nucleotide sequence ID" value="NZ_JAWDID010000024.1"/>
</dbReference>
<sequence>MMHRLDGGCHCGAIALELSLPRPPEEEVIGACQCSFCRKHNARTVSDPKAQARLILRQPSQLQRYRFGLGASEVVLCHRCGVYIAMLMTEGGKAWTTINIDVLDGRARFTRSAEPRDFGGEVLEERHERRKARWTPTELVGWPEESG</sequence>
<protein>
    <recommendedName>
        <fullName evidence="4">CENP-V/GFA domain-containing protein</fullName>
    </recommendedName>
</protein>
<comment type="similarity">
    <text evidence="1">Belongs to the Gfa family.</text>
</comment>
<keyword evidence="6" id="KW-1185">Reference proteome</keyword>
<dbReference type="PROSITE" id="PS51891">
    <property type="entry name" value="CENP_V_GFA"/>
    <property type="match status" value="1"/>
</dbReference>
<evidence type="ECO:0000256" key="3">
    <source>
        <dbReference type="ARBA" id="ARBA00022833"/>
    </source>
</evidence>
<keyword evidence="3" id="KW-0862">Zinc</keyword>
<organism evidence="5 6">
    <name type="scientific">Bosea rubneri</name>
    <dbReference type="NCBI Taxonomy" id="3075434"/>
    <lineage>
        <taxon>Bacteria</taxon>
        <taxon>Pseudomonadati</taxon>
        <taxon>Pseudomonadota</taxon>
        <taxon>Alphaproteobacteria</taxon>
        <taxon>Hyphomicrobiales</taxon>
        <taxon>Boseaceae</taxon>
        <taxon>Bosea</taxon>
    </lineage>
</organism>
<dbReference type="EMBL" id="JAWDID010000024">
    <property type="protein sequence ID" value="MDU0341486.1"/>
    <property type="molecule type" value="Genomic_DNA"/>
</dbReference>
<evidence type="ECO:0000259" key="4">
    <source>
        <dbReference type="PROSITE" id="PS51891"/>
    </source>
</evidence>
<evidence type="ECO:0000313" key="6">
    <source>
        <dbReference type="Proteomes" id="UP001254257"/>
    </source>
</evidence>
<dbReference type="InterPro" id="IPR052355">
    <property type="entry name" value="CENP-V-like"/>
</dbReference>
<dbReference type="Proteomes" id="UP001254257">
    <property type="component" value="Unassembled WGS sequence"/>
</dbReference>
<reference evidence="5 6" key="1">
    <citation type="submission" date="2023-09" db="EMBL/GenBank/DDBJ databases">
        <title>Whole genome shotgun sequencing (WGS) of Bosea sp. ZW T0_25, isolated from stored onions (Allium cepa).</title>
        <authorList>
            <person name="Stoll D.A."/>
            <person name="Huch M."/>
        </authorList>
    </citation>
    <scope>NUCLEOTIDE SEQUENCE [LARGE SCALE GENOMIC DNA]</scope>
    <source>
        <strain evidence="5 6">ZW T0_25</strain>
    </source>
</reference>
<evidence type="ECO:0000313" key="5">
    <source>
        <dbReference type="EMBL" id="MDU0341486.1"/>
    </source>
</evidence>
<name>A0ABU3S9S2_9HYPH</name>
<dbReference type="SUPFAM" id="SSF51316">
    <property type="entry name" value="Mss4-like"/>
    <property type="match status" value="1"/>
</dbReference>
<dbReference type="PANTHER" id="PTHR28620:SF1">
    <property type="entry name" value="CENP-V_GFA DOMAIN-CONTAINING PROTEIN"/>
    <property type="match status" value="1"/>
</dbReference>
<evidence type="ECO:0000256" key="1">
    <source>
        <dbReference type="ARBA" id="ARBA00005495"/>
    </source>
</evidence>
<proteinExistence type="inferred from homology"/>
<comment type="caution">
    <text evidence="5">The sequence shown here is derived from an EMBL/GenBank/DDBJ whole genome shotgun (WGS) entry which is preliminary data.</text>
</comment>
<gene>
    <name evidence="5" type="ORF">RKE40_16430</name>
</gene>
<keyword evidence="2" id="KW-0479">Metal-binding</keyword>
<feature type="domain" description="CENP-V/GFA" evidence="4">
    <location>
        <begin position="5"/>
        <end position="124"/>
    </location>
</feature>
<dbReference type="PANTHER" id="PTHR28620">
    <property type="entry name" value="CENTROMERE PROTEIN V"/>
    <property type="match status" value="1"/>
</dbReference>